<dbReference type="InterPro" id="IPR050741">
    <property type="entry name" value="Acyl-CoA_dehydrogenase"/>
</dbReference>
<dbReference type="InterPro" id="IPR009100">
    <property type="entry name" value="AcylCoA_DH/oxidase_NM_dom_sf"/>
</dbReference>
<dbReference type="InterPro" id="IPR006091">
    <property type="entry name" value="Acyl-CoA_Oxase/DH_mid-dom"/>
</dbReference>
<feature type="domain" description="Acyl-CoA dehydrogenase/oxidase C-terminal" evidence="8">
    <location>
        <begin position="239"/>
        <end position="387"/>
    </location>
</feature>
<dbReference type="Proteomes" id="UP000199112">
    <property type="component" value="Unassembled WGS sequence"/>
</dbReference>
<evidence type="ECO:0000256" key="5">
    <source>
        <dbReference type="ARBA" id="ARBA00022827"/>
    </source>
</evidence>
<keyword evidence="5 7" id="KW-0274">FAD</keyword>
<dbReference type="Gene3D" id="1.10.540.10">
    <property type="entry name" value="Acyl-CoA dehydrogenase/oxidase, N-terminal domain"/>
    <property type="match status" value="1"/>
</dbReference>
<dbReference type="RefSeq" id="WP_090508338.1">
    <property type="nucleotide sequence ID" value="NZ_FNWL01000006.1"/>
</dbReference>
<organism evidence="11 12">
    <name type="scientific">Natronorubrum sediminis</name>
    <dbReference type="NCBI Taxonomy" id="640943"/>
    <lineage>
        <taxon>Archaea</taxon>
        <taxon>Methanobacteriati</taxon>
        <taxon>Methanobacteriota</taxon>
        <taxon>Stenosarchaea group</taxon>
        <taxon>Halobacteria</taxon>
        <taxon>Halobacteriales</taxon>
        <taxon>Natrialbaceae</taxon>
        <taxon>Natronorubrum</taxon>
    </lineage>
</organism>
<dbReference type="InterPro" id="IPR037069">
    <property type="entry name" value="AcylCoA_DH/ox_N_sf"/>
</dbReference>
<dbReference type="Pfam" id="PF02770">
    <property type="entry name" value="Acyl-CoA_dh_M"/>
    <property type="match status" value="1"/>
</dbReference>
<proteinExistence type="inferred from homology"/>
<dbReference type="Pfam" id="PF00441">
    <property type="entry name" value="Acyl-CoA_dh_1"/>
    <property type="match status" value="1"/>
</dbReference>
<evidence type="ECO:0000256" key="6">
    <source>
        <dbReference type="ARBA" id="ARBA00023002"/>
    </source>
</evidence>
<dbReference type="GO" id="GO:0005737">
    <property type="term" value="C:cytoplasm"/>
    <property type="evidence" value="ECO:0007669"/>
    <property type="project" value="TreeGrafter"/>
</dbReference>
<evidence type="ECO:0000256" key="2">
    <source>
        <dbReference type="ARBA" id="ARBA00009347"/>
    </source>
</evidence>
<feature type="domain" description="Acyl-CoA oxidase/dehydrogenase middle" evidence="9">
    <location>
        <begin position="127"/>
        <end position="227"/>
    </location>
</feature>
<sequence length="402" mass="44753">MEYQDSERSRELAGRARDFVDDVVIPRERELPGGTAVPDDVIAELREEAKSRDLYAPQIGEEYGGMGVDFRDVLPLFEEAGRSLLAPPAMRVDAPDEGNMHTLEMAGTEDQKDRWLRPLLEGELTSAFSMTEPRQGGGADPKMIGTTAEKDGDEWVIDGHKWWITNGGEADFYITLARTDQEKHPYEGCSLIVVPEDTPGLDVERDIPHLGDDVVSHVHSEIRYDDVRVPEENLLGEEGEGFTIAQKRLGPARLTHCMRYSGMAARALEVAKAYTSDREGFGDPIADKQGVRFEIAEAETNLHAARTMVRHAADEISRGNQARVEVSMCKFFTANVTENAINTALQFCGASGIGKDLPIADFYENVRQFRIVDGPDEVHKRVIARNAYENVDMDELDPLPTF</sequence>
<dbReference type="SUPFAM" id="SSF56645">
    <property type="entry name" value="Acyl-CoA dehydrogenase NM domain-like"/>
    <property type="match status" value="1"/>
</dbReference>
<feature type="domain" description="Acyl-CoA dehydrogenase/oxidase N-terminal" evidence="10">
    <location>
        <begin position="7"/>
        <end position="123"/>
    </location>
</feature>
<comment type="subunit">
    <text evidence="3">Homodimer.</text>
</comment>
<reference evidence="12" key="1">
    <citation type="submission" date="2016-10" db="EMBL/GenBank/DDBJ databases">
        <authorList>
            <person name="Varghese N."/>
            <person name="Submissions S."/>
        </authorList>
    </citation>
    <scope>NUCLEOTIDE SEQUENCE [LARGE SCALE GENOMIC DNA]</scope>
    <source>
        <strain evidence="12">CGMCC 1.8981</strain>
    </source>
</reference>
<dbReference type="InterPro" id="IPR046373">
    <property type="entry name" value="Acyl-CoA_Oxase/DH_mid-dom_sf"/>
</dbReference>
<protein>
    <submittedName>
        <fullName evidence="11">Acyl-CoA dehydrogenase</fullName>
    </submittedName>
</protein>
<keyword evidence="6 7" id="KW-0560">Oxidoreductase</keyword>
<dbReference type="Pfam" id="PF02771">
    <property type="entry name" value="Acyl-CoA_dh_N"/>
    <property type="match status" value="1"/>
</dbReference>
<name>A0A1H6G6L1_9EURY</name>
<comment type="cofactor">
    <cofactor evidence="1 7">
        <name>FAD</name>
        <dbReference type="ChEBI" id="CHEBI:57692"/>
    </cofactor>
</comment>
<dbReference type="InterPro" id="IPR009075">
    <property type="entry name" value="AcylCo_DH/oxidase_C"/>
</dbReference>
<dbReference type="FunFam" id="2.40.110.10:FF:000002">
    <property type="entry name" value="Acyl-CoA dehydrogenase fadE12"/>
    <property type="match status" value="1"/>
</dbReference>
<dbReference type="GO" id="GO:0003995">
    <property type="term" value="F:acyl-CoA dehydrogenase activity"/>
    <property type="evidence" value="ECO:0007669"/>
    <property type="project" value="TreeGrafter"/>
</dbReference>
<dbReference type="EMBL" id="FNWL01000006">
    <property type="protein sequence ID" value="SEH18078.1"/>
    <property type="molecule type" value="Genomic_DNA"/>
</dbReference>
<evidence type="ECO:0000259" key="10">
    <source>
        <dbReference type="Pfam" id="PF02771"/>
    </source>
</evidence>
<gene>
    <name evidence="11" type="ORF">SAMN04487967_3604</name>
</gene>
<dbReference type="Gene3D" id="1.20.140.10">
    <property type="entry name" value="Butyryl-CoA Dehydrogenase, subunit A, domain 3"/>
    <property type="match status" value="1"/>
</dbReference>
<evidence type="ECO:0000313" key="12">
    <source>
        <dbReference type="Proteomes" id="UP000199112"/>
    </source>
</evidence>
<dbReference type="GO" id="GO:0050660">
    <property type="term" value="F:flavin adenine dinucleotide binding"/>
    <property type="evidence" value="ECO:0007669"/>
    <property type="project" value="InterPro"/>
</dbReference>
<evidence type="ECO:0000256" key="1">
    <source>
        <dbReference type="ARBA" id="ARBA00001974"/>
    </source>
</evidence>
<comment type="similarity">
    <text evidence="2 7">Belongs to the acyl-CoA dehydrogenase family.</text>
</comment>
<dbReference type="PANTHER" id="PTHR48083">
    <property type="entry name" value="MEDIUM-CHAIN SPECIFIC ACYL-COA DEHYDROGENASE, MITOCHONDRIAL-RELATED"/>
    <property type="match status" value="1"/>
</dbReference>
<dbReference type="PANTHER" id="PTHR48083:SF13">
    <property type="entry name" value="ACYL-COA DEHYDROGENASE FAMILY MEMBER 11"/>
    <property type="match status" value="1"/>
</dbReference>
<dbReference type="InterPro" id="IPR036250">
    <property type="entry name" value="AcylCo_DH-like_C"/>
</dbReference>
<dbReference type="OrthoDB" id="275197at2157"/>
<dbReference type="SUPFAM" id="SSF47203">
    <property type="entry name" value="Acyl-CoA dehydrogenase C-terminal domain-like"/>
    <property type="match status" value="1"/>
</dbReference>
<evidence type="ECO:0000256" key="4">
    <source>
        <dbReference type="ARBA" id="ARBA00022630"/>
    </source>
</evidence>
<evidence type="ECO:0000256" key="3">
    <source>
        <dbReference type="ARBA" id="ARBA00011738"/>
    </source>
</evidence>
<keyword evidence="4 7" id="KW-0285">Flavoprotein</keyword>
<accession>A0A1H6G6L1</accession>
<dbReference type="Gene3D" id="2.40.110.10">
    <property type="entry name" value="Butyryl-CoA Dehydrogenase, subunit A, domain 2"/>
    <property type="match status" value="1"/>
</dbReference>
<dbReference type="AlphaFoldDB" id="A0A1H6G6L1"/>
<evidence type="ECO:0000313" key="11">
    <source>
        <dbReference type="EMBL" id="SEH18078.1"/>
    </source>
</evidence>
<keyword evidence="12" id="KW-1185">Reference proteome</keyword>
<dbReference type="InterPro" id="IPR013786">
    <property type="entry name" value="AcylCoA_DH/ox_N"/>
</dbReference>
<evidence type="ECO:0000256" key="7">
    <source>
        <dbReference type="RuleBase" id="RU362125"/>
    </source>
</evidence>
<evidence type="ECO:0000259" key="9">
    <source>
        <dbReference type="Pfam" id="PF02770"/>
    </source>
</evidence>
<dbReference type="GO" id="GO:0033539">
    <property type="term" value="P:fatty acid beta-oxidation using acyl-CoA dehydrogenase"/>
    <property type="evidence" value="ECO:0007669"/>
    <property type="project" value="TreeGrafter"/>
</dbReference>
<evidence type="ECO:0000259" key="8">
    <source>
        <dbReference type="Pfam" id="PF00441"/>
    </source>
</evidence>